<reference evidence="3 4" key="3">
    <citation type="journal article" date="2017" name="G3 (Bethesda)">
        <title>Comparative analysis highlights variable genome content of wheat rusts and divergence of the mating loci.</title>
        <authorList>
            <person name="Cuomo C.A."/>
            <person name="Bakkeren G."/>
            <person name="Khalil H.B."/>
            <person name="Panwar V."/>
            <person name="Joly D."/>
            <person name="Linning R."/>
            <person name="Sakthikumar S."/>
            <person name="Song X."/>
            <person name="Adiconis X."/>
            <person name="Fan L."/>
            <person name="Goldberg J.M."/>
            <person name="Levin J.Z."/>
            <person name="Young S."/>
            <person name="Zeng Q."/>
            <person name="Anikster Y."/>
            <person name="Bruce M."/>
            <person name="Wang M."/>
            <person name="Yin C."/>
            <person name="McCallum B."/>
            <person name="Szabo L.J."/>
            <person name="Hulbert S."/>
            <person name="Chen X."/>
            <person name="Fellers J.P."/>
        </authorList>
    </citation>
    <scope>NUCLEOTIDE SEQUENCE</scope>
    <source>
        <strain evidence="4">Isolate 1-1 / race 1 (BBBD)</strain>
        <strain evidence="3">isolate 1-1 / race 1 (BBBD)</strain>
    </source>
</reference>
<dbReference type="VEuPathDB" id="FungiDB:PTTG_25352"/>
<reference evidence="2" key="1">
    <citation type="submission" date="2009-11" db="EMBL/GenBank/DDBJ databases">
        <authorList>
            <consortium name="The Broad Institute Genome Sequencing Platform"/>
            <person name="Ward D."/>
            <person name="Feldgarden M."/>
            <person name="Earl A."/>
            <person name="Young S.K."/>
            <person name="Zeng Q."/>
            <person name="Koehrsen M."/>
            <person name="Alvarado L."/>
            <person name="Berlin A."/>
            <person name="Bochicchio J."/>
            <person name="Borenstein D."/>
            <person name="Chapman S.B."/>
            <person name="Chen Z."/>
            <person name="Engels R."/>
            <person name="Freedman E."/>
            <person name="Gellesch M."/>
            <person name="Goldberg J."/>
            <person name="Griggs A."/>
            <person name="Gujja S."/>
            <person name="Heilman E."/>
            <person name="Heiman D."/>
            <person name="Hepburn T."/>
            <person name="Howarth C."/>
            <person name="Jen D."/>
            <person name="Larson L."/>
            <person name="Lewis B."/>
            <person name="Mehta T."/>
            <person name="Park D."/>
            <person name="Pearson M."/>
            <person name="Roberts A."/>
            <person name="Saif S."/>
            <person name="Shea T."/>
            <person name="Shenoy N."/>
            <person name="Sisk P."/>
            <person name="Stolte C."/>
            <person name="Sykes S."/>
            <person name="Thomson T."/>
            <person name="Walk T."/>
            <person name="White J."/>
            <person name="Yandava C."/>
            <person name="Izard J."/>
            <person name="Baranova O.V."/>
            <person name="Blanton J.M."/>
            <person name="Tanner A.C."/>
            <person name="Dewhirst F.E."/>
            <person name="Haas B."/>
            <person name="Nusbaum C."/>
            <person name="Birren B."/>
        </authorList>
    </citation>
    <scope>NUCLEOTIDE SEQUENCE [LARGE SCALE GENOMIC DNA]</scope>
    <source>
        <strain evidence="2">1-1 BBBD Race 1</strain>
    </source>
</reference>
<name>A0A180H490_PUCT1</name>
<evidence type="ECO:0000256" key="1">
    <source>
        <dbReference type="SAM" id="MobiDB-lite"/>
    </source>
</evidence>
<reference evidence="2" key="2">
    <citation type="submission" date="2016-05" db="EMBL/GenBank/DDBJ databases">
        <title>Comparative analysis highlights variable genome content of wheat rusts and divergence of the mating loci.</title>
        <authorList>
            <person name="Cuomo C.A."/>
            <person name="Bakkeren G."/>
            <person name="Szabo L."/>
            <person name="Khalil H."/>
            <person name="Joly D."/>
            <person name="Goldberg J."/>
            <person name="Young S."/>
            <person name="Zeng Q."/>
            <person name="Fellers J."/>
        </authorList>
    </citation>
    <scope>NUCLEOTIDE SEQUENCE [LARGE SCALE GENOMIC DNA]</scope>
    <source>
        <strain evidence="2">1-1 BBBD Race 1</strain>
    </source>
</reference>
<evidence type="ECO:0000313" key="3">
    <source>
        <dbReference type="EnsemblFungi" id="PTTG_25352-t43_1-p1"/>
    </source>
</evidence>
<proteinExistence type="predicted"/>
<dbReference type="AlphaFoldDB" id="A0A180H490"/>
<evidence type="ECO:0000313" key="2">
    <source>
        <dbReference type="EMBL" id="OAV99332.1"/>
    </source>
</evidence>
<organism evidence="2">
    <name type="scientific">Puccinia triticina (isolate 1-1 / race 1 (BBBD))</name>
    <name type="common">Brown leaf rust fungus</name>
    <dbReference type="NCBI Taxonomy" id="630390"/>
    <lineage>
        <taxon>Eukaryota</taxon>
        <taxon>Fungi</taxon>
        <taxon>Dikarya</taxon>
        <taxon>Basidiomycota</taxon>
        <taxon>Pucciniomycotina</taxon>
        <taxon>Pucciniomycetes</taxon>
        <taxon>Pucciniales</taxon>
        <taxon>Pucciniaceae</taxon>
        <taxon>Puccinia</taxon>
    </lineage>
</organism>
<keyword evidence="4" id="KW-1185">Reference proteome</keyword>
<evidence type="ECO:0000313" key="4">
    <source>
        <dbReference type="Proteomes" id="UP000005240"/>
    </source>
</evidence>
<protein>
    <submittedName>
        <fullName evidence="2 3">Uncharacterized protein</fullName>
    </submittedName>
</protein>
<feature type="region of interest" description="Disordered" evidence="1">
    <location>
        <begin position="1"/>
        <end position="28"/>
    </location>
</feature>
<dbReference type="Proteomes" id="UP000005240">
    <property type="component" value="Unassembled WGS sequence"/>
</dbReference>
<gene>
    <name evidence="2" type="ORF">PTTG_25352</name>
</gene>
<sequence length="218" mass="25593">MNQDNSIKSPEKNEMNQDESIESPEKNEMKAAVEKYNIRYRTGRQDQKISVKMFGIVGRRLYLSKYPDSNQFFGQIHSGEFVEFSELIEPTLNWLKSQGEFKSSSGLPVDEVDVLAHIAQFDWGLQKISLDEFLQLHPKLSKNPRSFISFVLKSGSKSKENSGDLWEMDNIEKLYEDWKQRPKWYHVSTWWKILKEKLSNSWQRIFGFLRGTTKKASK</sequence>
<accession>A0A180H490</accession>
<dbReference type="EMBL" id="ADAS02000003">
    <property type="protein sequence ID" value="OAV99332.1"/>
    <property type="molecule type" value="Genomic_DNA"/>
</dbReference>
<reference evidence="3" key="4">
    <citation type="submission" date="2025-05" db="UniProtKB">
        <authorList>
            <consortium name="EnsemblFungi"/>
        </authorList>
    </citation>
    <scope>IDENTIFICATION</scope>
    <source>
        <strain evidence="3">isolate 1-1 / race 1 (BBBD)</strain>
    </source>
</reference>
<dbReference type="EnsemblFungi" id="PTTG_25352-t43_1">
    <property type="protein sequence ID" value="PTTG_25352-t43_1-p1"/>
    <property type="gene ID" value="PTTG_25352"/>
</dbReference>
<dbReference type="OrthoDB" id="10638204at2759"/>